<dbReference type="HOGENOM" id="CLU_2834543_0_0_1"/>
<dbReference type="AlphaFoldDB" id="W1PZ20"/>
<dbReference type="Gramene" id="ERN13374">
    <property type="protein sequence ID" value="ERN13374"/>
    <property type="gene ID" value="AMTR_s00041p00158090"/>
</dbReference>
<protein>
    <submittedName>
        <fullName evidence="2">Uncharacterized protein</fullName>
    </submittedName>
</protein>
<organism evidence="2 3">
    <name type="scientific">Amborella trichopoda</name>
    <dbReference type="NCBI Taxonomy" id="13333"/>
    <lineage>
        <taxon>Eukaryota</taxon>
        <taxon>Viridiplantae</taxon>
        <taxon>Streptophyta</taxon>
        <taxon>Embryophyta</taxon>
        <taxon>Tracheophyta</taxon>
        <taxon>Spermatophyta</taxon>
        <taxon>Magnoliopsida</taxon>
        <taxon>Amborellales</taxon>
        <taxon>Amborellaceae</taxon>
        <taxon>Amborella</taxon>
    </lineage>
</organism>
<dbReference type="Proteomes" id="UP000017836">
    <property type="component" value="Unassembled WGS sequence"/>
</dbReference>
<gene>
    <name evidence="2" type="ORF">AMTR_s00041p00158090</name>
</gene>
<proteinExistence type="predicted"/>
<keyword evidence="3" id="KW-1185">Reference proteome</keyword>
<sequence length="66" mass="7424">MGLLRAANGSKSWLDQSLPGIKKSRSPPPWPTFRVQTQTQIQTQIRLGDRTGCPNLFSSLEQRTIK</sequence>
<evidence type="ECO:0000313" key="2">
    <source>
        <dbReference type="EMBL" id="ERN13374.1"/>
    </source>
</evidence>
<evidence type="ECO:0000313" key="3">
    <source>
        <dbReference type="Proteomes" id="UP000017836"/>
    </source>
</evidence>
<accession>W1PZ20</accession>
<evidence type="ECO:0000256" key="1">
    <source>
        <dbReference type="SAM" id="MobiDB-lite"/>
    </source>
</evidence>
<reference evidence="3" key="1">
    <citation type="journal article" date="2013" name="Science">
        <title>The Amborella genome and the evolution of flowering plants.</title>
        <authorList>
            <consortium name="Amborella Genome Project"/>
        </authorList>
    </citation>
    <scope>NUCLEOTIDE SEQUENCE [LARGE SCALE GENOMIC DNA]</scope>
</reference>
<feature type="region of interest" description="Disordered" evidence="1">
    <location>
        <begin position="1"/>
        <end position="33"/>
    </location>
</feature>
<dbReference type="EMBL" id="KI392588">
    <property type="protein sequence ID" value="ERN13374.1"/>
    <property type="molecule type" value="Genomic_DNA"/>
</dbReference>
<name>W1PZ20_AMBTC</name>